<proteinExistence type="predicted"/>
<keyword evidence="2" id="KW-0238">DNA-binding</keyword>
<reference evidence="5" key="1">
    <citation type="journal article" date="2015" name="Nature">
        <title>Complex archaea that bridge the gap between prokaryotes and eukaryotes.</title>
        <authorList>
            <person name="Spang A."/>
            <person name="Saw J.H."/>
            <person name="Jorgensen S.L."/>
            <person name="Zaremba-Niedzwiedzka K."/>
            <person name="Martijn J."/>
            <person name="Lind A.E."/>
            <person name="van Eijk R."/>
            <person name="Schleper C."/>
            <person name="Guy L."/>
            <person name="Ettema T.J."/>
        </authorList>
    </citation>
    <scope>NUCLEOTIDE SEQUENCE</scope>
</reference>
<feature type="domain" description="HTH asnC-type" evidence="4">
    <location>
        <begin position="1"/>
        <end position="70"/>
    </location>
</feature>
<dbReference type="Gene3D" id="1.10.10.10">
    <property type="entry name" value="Winged helix-like DNA-binding domain superfamily/Winged helix DNA-binding domain"/>
    <property type="match status" value="2"/>
</dbReference>
<evidence type="ECO:0000259" key="4">
    <source>
        <dbReference type="PROSITE" id="PS50956"/>
    </source>
</evidence>
<gene>
    <name evidence="5" type="ORF">LCGC14_1724100</name>
</gene>
<dbReference type="GO" id="GO:0043200">
    <property type="term" value="P:response to amino acid"/>
    <property type="evidence" value="ECO:0007669"/>
    <property type="project" value="TreeGrafter"/>
</dbReference>
<dbReference type="InterPro" id="IPR036390">
    <property type="entry name" value="WH_DNA-bd_sf"/>
</dbReference>
<keyword evidence="3" id="KW-0804">Transcription</keyword>
<dbReference type="PANTHER" id="PTHR30154">
    <property type="entry name" value="LEUCINE-RESPONSIVE REGULATORY PROTEIN"/>
    <property type="match status" value="1"/>
</dbReference>
<sequence>MDRIDLFIIRKLLENSRLTFRELADMTDMSVSGIHKRIRNLEDNGIINAYIARPSLIALKYLWVAIFGTSNAKSMDAVSNELGQHENISMVCITGGKFLYIKAYLRDISELQEYSSYVPRVAQISEPTIGIINVPYMTTPEPLTIIDYKILNTLNRDARKPVSDIADDVGISAKTVRKRLDRMIENKLVTFTIQWTPAYANSYFTIFYLFLNKDTNLNTTVQNLKEKFSQNIAYCLTFSNIPHLILFCTLTKTSKDTQRIQEELQTEGFKDVIPHIFLSILWYNCWVDQLLRTK</sequence>
<dbReference type="Pfam" id="PF13412">
    <property type="entry name" value="HTH_24"/>
    <property type="match status" value="1"/>
</dbReference>
<evidence type="ECO:0000256" key="2">
    <source>
        <dbReference type="ARBA" id="ARBA00023125"/>
    </source>
</evidence>
<dbReference type="InterPro" id="IPR019888">
    <property type="entry name" value="Tscrpt_reg_AsnC-like"/>
</dbReference>
<keyword evidence="1" id="KW-0805">Transcription regulation</keyword>
<dbReference type="AlphaFoldDB" id="A0A0F9HBN5"/>
<evidence type="ECO:0000256" key="3">
    <source>
        <dbReference type="ARBA" id="ARBA00023163"/>
    </source>
</evidence>
<dbReference type="SUPFAM" id="SSF46785">
    <property type="entry name" value="Winged helix' DNA-binding domain"/>
    <property type="match status" value="2"/>
</dbReference>
<evidence type="ECO:0000256" key="1">
    <source>
        <dbReference type="ARBA" id="ARBA00023015"/>
    </source>
</evidence>
<comment type="caution">
    <text evidence="5">The sequence shown here is derived from an EMBL/GenBank/DDBJ whole genome shotgun (WGS) entry which is preliminary data.</text>
</comment>
<dbReference type="InterPro" id="IPR036388">
    <property type="entry name" value="WH-like_DNA-bd_sf"/>
</dbReference>
<protein>
    <recommendedName>
        <fullName evidence="4">HTH asnC-type domain-containing protein</fullName>
    </recommendedName>
</protein>
<dbReference type="PROSITE" id="PS50956">
    <property type="entry name" value="HTH_ASNC_2"/>
    <property type="match status" value="1"/>
</dbReference>
<dbReference type="GO" id="GO:0005829">
    <property type="term" value="C:cytosol"/>
    <property type="evidence" value="ECO:0007669"/>
    <property type="project" value="TreeGrafter"/>
</dbReference>
<organism evidence="5">
    <name type="scientific">marine sediment metagenome</name>
    <dbReference type="NCBI Taxonomy" id="412755"/>
    <lineage>
        <taxon>unclassified sequences</taxon>
        <taxon>metagenomes</taxon>
        <taxon>ecological metagenomes</taxon>
    </lineage>
</organism>
<dbReference type="InterPro" id="IPR011991">
    <property type="entry name" value="ArsR-like_HTH"/>
</dbReference>
<dbReference type="PANTHER" id="PTHR30154:SF34">
    <property type="entry name" value="TRANSCRIPTIONAL REGULATOR AZLB"/>
    <property type="match status" value="1"/>
</dbReference>
<dbReference type="EMBL" id="LAZR01015557">
    <property type="protein sequence ID" value="KKM08480.1"/>
    <property type="molecule type" value="Genomic_DNA"/>
</dbReference>
<dbReference type="SMART" id="SM00344">
    <property type="entry name" value="HTH_ASNC"/>
    <property type="match status" value="2"/>
</dbReference>
<dbReference type="InterPro" id="IPR000485">
    <property type="entry name" value="AsnC-type_HTH_dom"/>
</dbReference>
<dbReference type="PRINTS" id="PR00033">
    <property type="entry name" value="HTHASNC"/>
</dbReference>
<dbReference type="Pfam" id="PF13404">
    <property type="entry name" value="HTH_AsnC-type"/>
    <property type="match status" value="1"/>
</dbReference>
<accession>A0A0F9HBN5</accession>
<name>A0A0F9HBN5_9ZZZZ</name>
<dbReference type="CDD" id="cd00090">
    <property type="entry name" value="HTH_ARSR"/>
    <property type="match status" value="2"/>
</dbReference>
<evidence type="ECO:0000313" key="5">
    <source>
        <dbReference type="EMBL" id="KKM08480.1"/>
    </source>
</evidence>
<dbReference type="GO" id="GO:0043565">
    <property type="term" value="F:sequence-specific DNA binding"/>
    <property type="evidence" value="ECO:0007669"/>
    <property type="project" value="InterPro"/>
</dbReference>